<dbReference type="Pfam" id="PF00132">
    <property type="entry name" value="Hexapep"/>
    <property type="match status" value="1"/>
</dbReference>
<dbReference type="InterPro" id="IPR050179">
    <property type="entry name" value="Trans_hexapeptide_repeat"/>
</dbReference>
<dbReference type="CDD" id="cd03349">
    <property type="entry name" value="LbH_XAT"/>
    <property type="match status" value="1"/>
</dbReference>
<keyword evidence="2" id="KW-0677">Repeat</keyword>
<keyword evidence="3" id="KW-0012">Acyltransferase</keyword>
<sequence>MLKVSPMLNKRELKFSNGSKMEFNIGSIGVNSYINSMDIHLSQDDEIVNIQIGNYCSIAYNILALINRNHDYLSITTSSASIFNFRDKKIKQKGQIIIGNDVWIGNNVILLSGIKIGNGAVIGAGTIVSKDVPPYAIVAGNPMKIIKYRFNEEQIKKLQEIKWWNWDYKKIEEDSEYFQKDIDKFIDKFYCKSNVTKDLNINKKRKSILFIPDFYDSYPVWKKVVIEYISRFTCDDDITLILRIQQDVNFSKNIRLIEELIMGINNLPDILILNDVVDDDLSLFRDVDYFITTRSIDTIKYVEMADEFNVKILSGVDIPVMNSDLEF</sequence>
<organism evidence="3 4">
    <name type="scientific">Clostridium beijerinckii</name>
    <name type="common">Clostridium MP</name>
    <dbReference type="NCBI Taxonomy" id="1520"/>
    <lineage>
        <taxon>Bacteria</taxon>
        <taxon>Bacillati</taxon>
        <taxon>Bacillota</taxon>
        <taxon>Clostridia</taxon>
        <taxon>Eubacteriales</taxon>
        <taxon>Clostridiaceae</taxon>
        <taxon>Clostridium</taxon>
    </lineage>
</organism>
<dbReference type="EC" id="2.3.1.-" evidence="3"/>
<dbReference type="PANTHER" id="PTHR43300:SF11">
    <property type="entry name" value="ACETYLTRANSFERASE RV3034C-RELATED"/>
    <property type="match status" value="1"/>
</dbReference>
<evidence type="ECO:0000313" key="3">
    <source>
        <dbReference type="EMBL" id="NRV09847.1"/>
    </source>
</evidence>
<comment type="caution">
    <text evidence="3">The sequence shown here is derived from an EMBL/GenBank/DDBJ whole genome shotgun (WGS) entry which is preliminary data.</text>
</comment>
<dbReference type="AlphaFoldDB" id="A0A9Q5GLR9"/>
<dbReference type="PANTHER" id="PTHR43300">
    <property type="entry name" value="ACETYLTRANSFERASE"/>
    <property type="match status" value="1"/>
</dbReference>
<evidence type="ECO:0000256" key="1">
    <source>
        <dbReference type="ARBA" id="ARBA00022679"/>
    </source>
</evidence>
<dbReference type="Proteomes" id="UP000821656">
    <property type="component" value="Unassembled WGS sequence"/>
</dbReference>
<accession>A0A9Q5GLR9</accession>
<dbReference type="InterPro" id="IPR001451">
    <property type="entry name" value="Hexapep"/>
</dbReference>
<dbReference type="InterPro" id="IPR018357">
    <property type="entry name" value="Hexapep_transf_CS"/>
</dbReference>
<gene>
    <name evidence="3" type="ORF">DFH45_002810</name>
</gene>
<dbReference type="RefSeq" id="WP_077309162.1">
    <property type="nucleotide sequence ID" value="NZ_CP016090.1"/>
</dbReference>
<dbReference type="PROSITE" id="PS00101">
    <property type="entry name" value="HEXAPEP_TRANSFERASES"/>
    <property type="match status" value="1"/>
</dbReference>
<dbReference type="EMBL" id="JABSXK010000001">
    <property type="protein sequence ID" value="NRV09847.1"/>
    <property type="molecule type" value="Genomic_DNA"/>
</dbReference>
<evidence type="ECO:0000313" key="4">
    <source>
        <dbReference type="Proteomes" id="UP000821656"/>
    </source>
</evidence>
<evidence type="ECO:0000256" key="2">
    <source>
        <dbReference type="ARBA" id="ARBA00022737"/>
    </source>
</evidence>
<protein>
    <submittedName>
        <fullName evidence="3">Virginiamycin A acetyltransferase</fullName>
        <ecNumber evidence="3">2.3.1.-</ecNumber>
    </submittedName>
</protein>
<dbReference type="Gene3D" id="2.160.10.10">
    <property type="entry name" value="Hexapeptide repeat proteins"/>
    <property type="match status" value="1"/>
</dbReference>
<name>A0A9Q5GLR9_CLOBE</name>
<dbReference type="InterPro" id="IPR011004">
    <property type="entry name" value="Trimer_LpxA-like_sf"/>
</dbReference>
<proteinExistence type="predicted"/>
<dbReference type="SUPFAM" id="SSF51161">
    <property type="entry name" value="Trimeric LpxA-like enzymes"/>
    <property type="match status" value="1"/>
</dbReference>
<reference evidence="3" key="1">
    <citation type="submission" date="2020-05" db="EMBL/GenBank/DDBJ databases">
        <title>Genomic insights into acetone-butanol-ethanol (ABE) fermentation by sequencing solventogenic clostridia strains.</title>
        <authorList>
            <person name="Brown S."/>
        </authorList>
    </citation>
    <scope>NUCLEOTIDE SEQUENCE</scope>
    <source>
        <strain evidence="3">DJ126</strain>
    </source>
</reference>
<keyword evidence="1 3" id="KW-0808">Transferase</keyword>
<dbReference type="GO" id="GO:0016746">
    <property type="term" value="F:acyltransferase activity"/>
    <property type="evidence" value="ECO:0007669"/>
    <property type="project" value="UniProtKB-KW"/>
</dbReference>